<feature type="region of interest" description="Disordered" evidence="2">
    <location>
        <begin position="59"/>
        <end position="110"/>
    </location>
</feature>
<evidence type="ECO:0000313" key="4">
    <source>
        <dbReference type="EMBL" id="ABD11430.1"/>
    </source>
</evidence>
<dbReference type="EMBL" id="CP000249">
    <property type="protein sequence ID" value="ABD11888.1"/>
    <property type="molecule type" value="Genomic_DNA"/>
</dbReference>
<evidence type="ECO:0000259" key="3">
    <source>
        <dbReference type="Pfam" id="PF03050"/>
    </source>
</evidence>
<dbReference type="STRING" id="106370.Francci3_2057"/>
<dbReference type="InterPro" id="IPR004291">
    <property type="entry name" value="Transposase_IS66_central"/>
</dbReference>
<dbReference type="EMBL" id="CP000249">
    <property type="protein sequence ID" value="ABD11898.1"/>
    <property type="molecule type" value="Genomic_DNA"/>
</dbReference>
<feature type="compositionally biased region" description="Pro residues" evidence="2">
    <location>
        <begin position="532"/>
        <end position="546"/>
    </location>
</feature>
<reference evidence="5" key="1">
    <citation type="submission" date="2006-01" db="EMBL/GenBank/DDBJ databases">
        <authorList>
            <consortium name="US DOE Joint Genome Institute"/>
            <person name="Copeland A."/>
            <person name="Lucas S."/>
            <person name="Lapidus A."/>
            <person name="Barry K."/>
            <person name="Detter J.C."/>
            <person name="Glavina T."/>
            <person name="Hammon N."/>
            <person name="Israni S."/>
            <person name="Pitluck S."/>
            <person name="Goltsman E."/>
            <person name="Martinez M."/>
            <person name="Schmutz J."/>
            <person name="Larimer F."/>
            <person name="Land M."/>
            <person name="Kyrpides N."/>
            <person name="Lykidis A."/>
            <person name="Francino P."/>
            <person name="Benson D.R."/>
            <person name="Huang Y."/>
            <person name="Mastronunzio J."/>
            <person name="Bickhart D."/>
            <person name="Niemann J."/>
            <person name="Rawnsley T."/>
            <person name="Tisa L.S."/>
            <person name="Richardson P."/>
        </authorList>
    </citation>
    <scope>NUCLEOTIDE SEQUENCE</scope>
    <source>
        <strain evidence="5">CcI3</strain>
    </source>
</reference>
<keyword evidence="1" id="KW-0175">Coiled coil</keyword>
<feature type="region of interest" description="Disordered" evidence="2">
    <location>
        <begin position="513"/>
        <end position="546"/>
    </location>
</feature>
<feature type="compositionally biased region" description="Low complexity" evidence="2">
    <location>
        <begin position="513"/>
        <end position="531"/>
    </location>
</feature>
<keyword evidence="7" id="KW-1185">Reference proteome</keyword>
<evidence type="ECO:0000256" key="2">
    <source>
        <dbReference type="SAM" id="MobiDB-lite"/>
    </source>
</evidence>
<organism evidence="5 7">
    <name type="scientific">Frankia casuarinae (strain DSM 45818 / CECT 9043 / HFP020203 / CcI3)</name>
    <dbReference type="NCBI Taxonomy" id="106370"/>
    <lineage>
        <taxon>Bacteria</taxon>
        <taxon>Bacillati</taxon>
        <taxon>Actinomycetota</taxon>
        <taxon>Actinomycetes</taxon>
        <taxon>Frankiales</taxon>
        <taxon>Frankiaceae</taxon>
        <taxon>Frankia</taxon>
    </lineage>
</organism>
<feature type="compositionally biased region" description="Basic and acidic residues" evidence="2">
    <location>
        <begin position="69"/>
        <end position="78"/>
    </location>
</feature>
<dbReference type="NCBIfam" id="NF033517">
    <property type="entry name" value="transpos_IS66"/>
    <property type="match status" value="1"/>
</dbReference>
<dbReference type="PANTHER" id="PTHR33678:SF2">
    <property type="match status" value="1"/>
</dbReference>
<gene>
    <name evidence="4" type="ordered locus">Francci3_2057</name>
    <name evidence="5" type="ordered locus">Francci3_2522</name>
    <name evidence="6" type="ordered locus">Francci3_2533</name>
</gene>
<feature type="compositionally biased region" description="Basic residues" evidence="2">
    <location>
        <begin position="88"/>
        <end position="101"/>
    </location>
</feature>
<dbReference type="Pfam" id="PF03050">
    <property type="entry name" value="DDE_Tnp_IS66"/>
    <property type="match status" value="1"/>
</dbReference>
<dbReference type="AlphaFoldDB" id="Q2JA04"/>
<dbReference type="eggNOG" id="COG4974">
    <property type="taxonomic scope" value="Bacteria"/>
</dbReference>
<dbReference type="PANTHER" id="PTHR33678">
    <property type="entry name" value="BLL1576 PROTEIN"/>
    <property type="match status" value="1"/>
</dbReference>
<dbReference type="Proteomes" id="UP000001937">
    <property type="component" value="Chromosome"/>
</dbReference>
<dbReference type="RefSeq" id="WP_011436484.1">
    <property type="nucleotide sequence ID" value="NC_007777.1"/>
</dbReference>
<evidence type="ECO:0000313" key="5">
    <source>
        <dbReference type="EMBL" id="ABD11888.1"/>
    </source>
</evidence>
<evidence type="ECO:0000313" key="7">
    <source>
        <dbReference type="Proteomes" id="UP000001937"/>
    </source>
</evidence>
<evidence type="ECO:0000256" key="1">
    <source>
        <dbReference type="SAM" id="Coils"/>
    </source>
</evidence>
<name>Q2JA04_FRACC</name>
<dbReference type="KEGG" id="fra:Francci3_2533"/>
<dbReference type="HOGENOM" id="CLU_023034_1_2_11"/>
<dbReference type="KEGG" id="fra:Francci3_2057"/>
<dbReference type="InterPro" id="IPR052344">
    <property type="entry name" value="Transposase-related"/>
</dbReference>
<dbReference type="KEGG" id="fra:Francci3_2522"/>
<evidence type="ECO:0000313" key="6">
    <source>
        <dbReference type="EMBL" id="ABD11898.1"/>
    </source>
</evidence>
<protein>
    <submittedName>
        <fullName evidence="5">Transposase IS66</fullName>
    </submittedName>
</protein>
<proteinExistence type="predicted"/>
<dbReference type="EMBL" id="CP000249">
    <property type="protein sequence ID" value="ABD11430.1"/>
    <property type="molecule type" value="Genomic_DNA"/>
</dbReference>
<feature type="coiled-coil region" evidence="1">
    <location>
        <begin position="20"/>
        <end position="54"/>
    </location>
</feature>
<feature type="domain" description="Transposase IS66 central" evidence="3">
    <location>
        <begin position="181"/>
        <end position="472"/>
    </location>
</feature>
<accession>Q2JA04</accession>
<reference evidence="5 7" key="2">
    <citation type="journal article" date="2007" name="Genome Res.">
        <title>Genome characteristics of facultatively symbiotic Frankia sp. strains reflect host range and host plant biogeography.</title>
        <authorList>
            <person name="Normand P."/>
            <person name="Lapierre P."/>
            <person name="Tisa L.S."/>
            <person name="Gogarten J.P."/>
            <person name="Alloisio N."/>
            <person name="Bagnarol E."/>
            <person name="Bassi C.A."/>
            <person name="Berry A.M."/>
            <person name="Bickhart D.M."/>
            <person name="Choisne N."/>
            <person name="Couloux A."/>
            <person name="Cournoyer B."/>
            <person name="Cruveiller S."/>
            <person name="Daubin V."/>
            <person name="Demange N."/>
            <person name="Francino M.P."/>
            <person name="Goltsman E."/>
            <person name="Huang Y."/>
            <person name="Kopp O.R."/>
            <person name="Labarre L."/>
            <person name="Lapidus A."/>
            <person name="Lavire C."/>
            <person name="Marechal J."/>
            <person name="Martinez M."/>
            <person name="Mastronunzio J.E."/>
            <person name="Mullin B.C."/>
            <person name="Niemann J."/>
            <person name="Pujic P."/>
            <person name="Rawnsley T."/>
            <person name="Rouy Z."/>
            <person name="Schenowitz C."/>
            <person name="Sellstedt A."/>
            <person name="Tavares F."/>
            <person name="Tomkins J.P."/>
            <person name="Vallenet D."/>
            <person name="Valverde C."/>
            <person name="Wall L.G."/>
            <person name="Wang Y."/>
            <person name="Medigue C."/>
            <person name="Benson D.R."/>
        </authorList>
    </citation>
    <scope>NUCLEOTIDE SEQUENCE [LARGE SCALE GENOMIC DNA]</scope>
    <source>
        <strain evidence="5">CcI3</strain>
        <strain evidence="7">DSM 45818 / CECT 9043 / CcI3</strain>
    </source>
</reference>
<sequence length="546" mass="59854">MSVLSVTDDVTEVAYWRGRAERAEECAEKAEARVGQLQLRVEELSEQVAVLSRMLFGRSSEKTGPSSAVDEKPEDRQDSGGGDAGRPARQRGQRPGSRGHGRRDYSHLQTREEIHDVPEVDRACPGCGVAFTPLGTDDSEQVDWQVVITRIVHRRRRYRRCCTCPGPRTVTAPVPPKPIPKGRFTAGFLARLLYEKYVLGLPLHRIARALAAAGLGVAEGTLCGALKDVHGLLGGLDEQIVARNAAAGHVHADETTWRVFERVEGKDGTRWWLWVFVAADTVVFRMDPTRSAAPVEKHFGIDRAAGALSDGCRLVVSSDFYTVYQSLGRVDGVDPLWCWAHIRRYFIRAGDAHPQLRYWADQWVARIGMLYLAHRALAAEQPTTGGYREAAGAFEAALRAIDTARRAEAAIHSLHPAAKKVLATLDREWDGLARHQDFPDLDLDNNAAERALRTPVVGRKNYYGAHAEWAAHLAARVWTIVATAERNGREPLAFLTGYLNACATAGGKAPAGPALEPFLTWQTTTQTGSPPSTDPPQDGPPDGPEP</sequence>